<reference evidence="8" key="1">
    <citation type="journal article" date="2019" name="Int. J. Syst. Evol. Microbiol.">
        <title>The Global Catalogue of Microorganisms (GCM) 10K type strain sequencing project: providing services to taxonomists for standard genome sequencing and annotation.</title>
        <authorList>
            <consortium name="The Broad Institute Genomics Platform"/>
            <consortium name="The Broad Institute Genome Sequencing Center for Infectious Disease"/>
            <person name="Wu L."/>
            <person name="Ma J."/>
        </authorList>
    </citation>
    <scope>NUCLEOTIDE SEQUENCE [LARGE SCALE GENOMIC DNA]</scope>
    <source>
        <strain evidence="8">NBRC 110044</strain>
    </source>
</reference>
<feature type="chain" id="PRO_5044907154" description="LPS-assembly protein LptD" evidence="4">
    <location>
        <begin position="22"/>
        <end position="705"/>
    </location>
</feature>
<keyword evidence="1 4" id="KW-0732">Signal</keyword>
<evidence type="ECO:0000256" key="4">
    <source>
        <dbReference type="HAMAP-Rule" id="MF_01411"/>
    </source>
</evidence>
<protein>
    <recommendedName>
        <fullName evidence="4">LPS-assembly protein LptD</fullName>
    </recommendedName>
</protein>
<sequence length="705" mass="79328" precursor="true">MPRFSPLPLALALCTALAAHAEEVAGPTVLQADKIEGTGNTEACASGNVALDRDGRRIEAQWLKLFETTREIRAGDQTRLSQQGDLLEGGELYLKEDTRTGELDAPRYRLGQRQGRGDAVKLLFEGKDKYRLNKARFTTCQVGQDDWFIRARELELDYTRNVGVARNSTIEFKGVPLLYSPYLDFSLDGSRKSGFLSSSIGSSGSGGFELIVPYYWNIAPNMDATIAPRLISKRGLMFNNEFRYLGKDMAGQLTVETILKDRVYGSSRSAFRLQHEQGLAPGLRTGLNLQKTTDDRYFADFGDRIAVASQTFLPREGYLSYSHGNFGAVLRMQRYQTLQDPTNPVAVPYARLPQLTVNYQPVLPAPFRLDLNGEAVSFHHPTQLTGERVVAYPSLSMPMEQAWGFVTPKVGLHLSHYKLDDGRSLSRNLPIFSVDSGLYFDREGQFFGKDMVQSLEPRAYYVRIPHRDQSAFPNFDSGVADFNFAQMFSENQYTGSDRINDANQLTLALTSRLFEADSGIERARVAVGQRFYFDRQRVTLNEAARSQDTSASDLIATAGGQPFDHWWMDGAVQTDGNGHQTRKAALNLRYQPEAGKLLNLRYRLDRLTDIKQIDLSAQWPVSARWHVVARQNWSIRDKRSLERLLGLEYNGGCWVFRMVSQRFVTSGNQTSSPFFLQLELNDVGRLGSNPLQTLKESIPGYTKLN</sequence>
<organism evidence="7 8">
    <name type="scientific">Chitinimonas prasina</name>
    <dbReference type="NCBI Taxonomy" id="1434937"/>
    <lineage>
        <taxon>Bacteria</taxon>
        <taxon>Pseudomonadati</taxon>
        <taxon>Pseudomonadota</taxon>
        <taxon>Betaproteobacteria</taxon>
        <taxon>Neisseriales</taxon>
        <taxon>Chitinibacteraceae</taxon>
        <taxon>Chitinimonas</taxon>
    </lineage>
</organism>
<dbReference type="RefSeq" id="WP_284195253.1">
    <property type="nucleotide sequence ID" value="NZ_BSOG01000001.1"/>
</dbReference>
<comment type="caution">
    <text evidence="7">The sequence shown here is derived from an EMBL/GenBank/DDBJ whole genome shotgun (WGS) entry which is preliminary data.</text>
</comment>
<evidence type="ECO:0000256" key="3">
    <source>
        <dbReference type="ARBA" id="ARBA00023237"/>
    </source>
</evidence>
<feature type="domain" description="LptD C-terminal" evidence="6">
    <location>
        <begin position="267"/>
        <end position="625"/>
    </location>
</feature>
<dbReference type="EMBL" id="BSOG01000001">
    <property type="protein sequence ID" value="GLR12116.1"/>
    <property type="molecule type" value="Genomic_DNA"/>
</dbReference>
<evidence type="ECO:0000259" key="6">
    <source>
        <dbReference type="Pfam" id="PF04453"/>
    </source>
</evidence>
<dbReference type="InterPro" id="IPR005653">
    <property type="entry name" value="OstA-like_N"/>
</dbReference>
<accession>A0ABQ5YC33</accession>
<dbReference type="Proteomes" id="UP001156706">
    <property type="component" value="Unassembled WGS sequence"/>
</dbReference>
<keyword evidence="2 4" id="KW-0472">Membrane</keyword>
<evidence type="ECO:0000256" key="1">
    <source>
        <dbReference type="ARBA" id="ARBA00022729"/>
    </source>
</evidence>
<feature type="domain" description="Organic solvent tolerance-like N-terminal" evidence="5">
    <location>
        <begin position="31"/>
        <end position="160"/>
    </location>
</feature>
<evidence type="ECO:0000256" key="2">
    <source>
        <dbReference type="ARBA" id="ARBA00023136"/>
    </source>
</evidence>
<feature type="signal peptide" evidence="4">
    <location>
        <begin position="1"/>
        <end position="21"/>
    </location>
</feature>
<comment type="similarity">
    <text evidence="4">Belongs to the LptD family.</text>
</comment>
<dbReference type="PANTHER" id="PTHR30189">
    <property type="entry name" value="LPS-ASSEMBLY PROTEIN"/>
    <property type="match status" value="1"/>
</dbReference>
<evidence type="ECO:0000259" key="5">
    <source>
        <dbReference type="Pfam" id="PF03968"/>
    </source>
</evidence>
<name>A0ABQ5YC33_9NEIS</name>
<dbReference type="InterPro" id="IPR007543">
    <property type="entry name" value="LptD_C"/>
</dbReference>
<dbReference type="PANTHER" id="PTHR30189:SF1">
    <property type="entry name" value="LPS-ASSEMBLY PROTEIN LPTD"/>
    <property type="match status" value="1"/>
</dbReference>
<dbReference type="InterPro" id="IPR020889">
    <property type="entry name" value="LipoPS_assembly_LptD"/>
</dbReference>
<comment type="function">
    <text evidence="4">Together with LptE, is involved in the assembly of lipopolysaccharide (LPS) at the surface of the outer membrane.</text>
</comment>
<evidence type="ECO:0000313" key="7">
    <source>
        <dbReference type="EMBL" id="GLR12116.1"/>
    </source>
</evidence>
<dbReference type="Pfam" id="PF04453">
    <property type="entry name" value="LptD"/>
    <property type="match status" value="1"/>
</dbReference>
<gene>
    <name evidence="4 7" type="primary">lptD</name>
    <name evidence="7" type="ORF">GCM10007907_09060</name>
</gene>
<keyword evidence="8" id="KW-1185">Reference proteome</keyword>
<keyword evidence="3 4" id="KW-0998">Cell outer membrane</keyword>
<dbReference type="Pfam" id="PF03968">
    <property type="entry name" value="LptD_N"/>
    <property type="match status" value="1"/>
</dbReference>
<dbReference type="InterPro" id="IPR050218">
    <property type="entry name" value="LptD"/>
</dbReference>
<dbReference type="HAMAP" id="MF_01411">
    <property type="entry name" value="LPS_assembly_LptD"/>
    <property type="match status" value="1"/>
</dbReference>
<comment type="subunit">
    <text evidence="4">Component of the lipopolysaccharide transport and assembly complex. Interacts with LptE and LptA.</text>
</comment>
<comment type="subcellular location">
    <subcellularLocation>
        <location evidence="4">Cell outer membrane</location>
    </subcellularLocation>
</comment>
<comment type="caution">
    <text evidence="4">Lacks conserved residue(s) required for the propagation of feature annotation.</text>
</comment>
<evidence type="ECO:0000313" key="8">
    <source>
        <dbReference type="Proteomes" id="UP001156706"/>
    </source>
</evidence>
<proteinExistence type="inferred from homology"/>